<sequence length="101" mass="10876">MQLEVDLTGSEASVRLTGHDEFTRLAVAVSGEPAPTRLAAALAGWGTLDGAHAWLDIGRLEEALRANPDRADDWLACFVSMIDYAETKGWVDSGRVRAHVA</sequence>
<keyword evidence="2" id="KW-1185">Reference proteome</keyword>
<evidence type="ECO:0000313" key="2">
    <source>
        <dbReference type="Proteomes" id="UP001501183"/>
    </source>
</evidence>
<accession>A0ABP8NW18</accession>
<proteinExistence type="predicted"/>
<dbReference type="Proteomes" id="UP001501183">
    <property type="component" value="Unassembled WGS sequence"/>
</dbReference>
<name>A0ABP8NW18_9NOCA</name>
<gene>
    <name evidence="1" type="ORF">GCM10023094_13180</name>
</gene>
<comment type="caution">
    <text evidence="1">The sequence shown here is derived from an EMBL/GenBank/DDBJ whole genome shotgun (WGS) entry which is preliminary data.</text>
</comment>
<evidence type="ECO:0000313" key="1">
    <source>
        <dbReference type="EMBL" id="GAA4475547.1"/>
    </source>
</evidence>
<protein>
    <submittedName>
        <fullName evidence="1">Uncharacterized protein</fullName>
    </submittedName>
</protein>
<dbReference type="EMBL" id="BAABFB010000029">
    <property type="protein sequence ID" value="GAA4475547.1"/>
    <property type="molecule type" value="Genomic_DNA"/>
</dbReference>
<organism evidence="1 2">
    <name type="scientific">Rhodococcus olei</name>
    <dbReference type="NCBI Taxonomy" id="2161675"/>
    <lineage>
        <taxon>Bacteria</taxon>
        <taxon>Bacillati</taxon>
        <taxon>Actinomycetota</taxon>
        <taxon>Actinomycetes</taxon>
        <taxon>Mycobacteriales</taxon>
        <taxon>Nocardiaceae</taxon>
        <taxon>Rhodococcus</taxon>
    </lineage>
</organism>
<reference evidence="2" key="1">
    <citation type="journal article" date="2019" name="Int. J. Syst. Evol. Microbiol.">
        <title>The Global Catalogue of Microorganisms (GCM) 10K type strain sequencing project: providing services to taxonomists for standard genome sequencing and annotation.</title>
        <authorList>
            <consortium name="The Broad Institute Genomics Platform"/>
            <consortium name="The Broad Institute Genome Sequencing Center for Infectious Disease"/>
            <person name="Wu L."/>
            <person name="Ma J."/>
        </authorList>
    </citation>
    <scope>NUCLEOTIDE SEQUENCE [LARGE SCALE GENOMIC DNA]</scope>
    <source>
        <strain evidence="2">JCM 32206</strain>
    </source>
</reference>
<dbReference type="RefSeq" id="WP_345342982.1">
    <property type="nucleotide sequence ID" value="NZ_BAABFB010000029.1"/>
</dbReference>